<evidence type="ECO:0000313" key="3">
    <source>
        <dbReference type="Proteomes" id="UP001139006"/>
    </source>
</evidence>
<dbReference type="RefSeq" id="WP_253362271.1">
    <property type="nucleotide sequence ID" value="NZ_JAIULA010000051.1"/>
</dbReference>
<dbReference type="Proteomes" id="UP001139006">
    <property type="component" value="Unassembled WGS sequence"/>
</dbReference>
<dbReference type="InterPro" id="IPR002559">
    <property type="entry name" value="Transposase_11"/>
</dbReference>
<keyword evidence="3" id="KW-1185">Reference proteome</keyword>
<evidence type="ECO:0000313" key="2">
    <source>
        <dbReference type="EMBL" id="MCP0888106.1"/>
    </source>
</evidence>
<dbReference type="PANTHER" id="PTHR33408:SF2">
    <property type="entry name" value="TRANSPOSASE DDE DOMAIN-CONTAINING PROTEIN"/>
    <property type="match status" value="1"/>
</dbReference>
<organism evidence="2 3">
    <name type="scientific">Ligilactobacillus ubinensis</name>
    <dbReference type="NCBI Taxonomy" id="2876789"/>
    <lineage>
        <taxon>Bacteria</taxon>
        <taxon>Bacillati</taxon>
        <taxon>Bacillota</taxon>
        <taxon>Bacilli</taxon>
        <taxon>Lactobacillales</taxon>
        <taxon>Lactobacillaceae</taxon>
        <taxon>Ligilactobacillus</taxon>
    </lineage>
</organism>
<feature type="non-terminal residue" evidence="2">
    <location>
        <position position="237"/>
    </location>
</feature>
<evidence type="ECO:0000259" key="1">
    <source>
        <dbReference type="Pfam" id="PF01609"/>
    </source>
</evidence>
<dbReference type="AlphaFoldDB" id="A0A9X2JPW2"/>
<dbReference type="EMBL" id="JAIULA010000051">
    <property type="protein sequence ID" value="MCP0888106.1"/>
    <property type="molecule type" value="Genomic_DNA"/>
</dbReference>
<feature type="non-terminal residue" evidence="2">
    <location>
        <position position="1"/>
    </location>
</feature>
<comment type="caution">
    <text evidence="2">The sequence shown here is derived from an EMBL/GenBank/DDBJ whole genome shotgun (WGS) entry which is preliminary data.</text>
</comment>
<gene>
    <name evidence="2" type="ORF">LB941_12330</name>
</gene>
<dbReference type="PANTHER" id="PTHR33408">
    <property type="entry name" value="TRANSPOSASE"/>
    <property type="match status" value="1"/>
</dbReference>
<accession>A0A9X2JPW2</accession>
<sequence length="237" mass="27997">LKERRDKMLEHQAQQVVYGQRNSYSKTDHDATFMRVKEDPMQNGQLKPAYNVQIATSNQFITGYQLFQNPTDTRTLPTFVNHLKINDMLGTTIVADAGYGSESNYRFLEDEFDQHTVLIPYGTMLKENSRKWRSDDCKVMNWDYYEKDDYFINPQGVRFNFNAYRQRTDKYGFNRDFKEYVAEKYDDNHQLITAALTPKGNLKRISVNENWEYFKAKQRTLLSAPATGRIYAQRKID</sequence>
<dbReference type="GO" id="GO:0006313">
    <property type="term" value="P:DNA transposition"/>
    <property type="evidence" value="ECO:0007669"/>
    <property type="project" value="InterPro"/>
</dbReference>
<dbReference type="GO" id="GO:0004803">
    <property type="term" value="F:transposase activity"/>
    <property type="evidence" value="ECO:0007669"/>
    <property type="project" value="InterPro"/>
</dbReference>
<dbReference type="Pfam" id="PF01609">
    <property type="entry name" value="DDE_Tnp_1"/>
    <property type="match status" value="1"/>
</dbReference>
<proteinExistence type="predicted"/>
<reference evidence="2 3" key="1">
    <citation type="journal article" date="2023" name="Int. J. Syst. Evol. Microbiol.">
        <title>Ligilactobacillus ubinensis sp. nov., a novel species isolated from the wild ferment of a durian fruit (Durio zibethinus).</title>
        <authorList>
            <person name="Heng Y.C."/>
            <person name="Menon N."/>
            <person name="Chen B."/>
            <person name="Loo B.Z.L."/>
            <person name="Wong G.W.J."/>
            <person name="Lim A.C.H."/>
            <person name="Silvaraju S."/>
            <person name="Kittelmann S."/>
        </authorList>
    </citation>
    <scope>NUCLEOTIDE SEQUENCE [LARGE SCALE GENOMIC DNA]</scope>
    <source>
        <strain evidence="2 3">WILCCON 0076</strain>
    </source>
</reference>
<protein>
    <submittedName>
        <fullName evidence="2">Transposase</fullName>
    </submittedName>
</protein>
<name>A0A9X2JPW2_9LACO</name>
<dbReference type="GO" id="GO:0003677">
    <property type="term" value="F:DNA binding"/>
    <property type="evidence" value="ECO:0007669"/>
    <property type="project" value="InterPro"/>
</dbReference>
<feature type="domain" description="Transposase IS4-like" evidence="1">
    <location>
        <begin position="23"/>
        <end position="234"/>
    </location>
</feature>